<reference evidence="14" key="1">
    <citation type="journal article" date="2017" name="Cell">
        <title>Insights into land plant evolution garnered from the Marchantia polymorpha genome.</title>
        <authorList>
            <person name="Bowman J.L."/>
            <person name="Kohchi T."/>
            <person name="Yamato K.T."/>
            <person name="Jenkins J."/>
            <person name="Shu S."/>
            <person name="Ishizaki K."/>
            <person name="Yamaoka S."/>
            <person name="Nishihama R."/>
            <person name="Nakamura Y."/>
            <person name="Berger F."/>
            <person name="Adam C."/>
            <person name="Aki S.S."/>
            <person name="Althoff F."/>
            <person name="Araki T."/>
            <person name="Arteaga-Vazquez M.A."/>
            <person name="Balasubrmanian S."/>
            <person name="Barry K."/>
            <person name="Bauer D."/>
            <person name="Boehm C.R."/>
            <person name="Briginshaw L."/>
            <person name="Caballero-Perez J."/>
            <person name="Catarino B."/>
            <person name="Chen F."/>
            <person name="Chiyoda S."/>
            <person name="Chovatia M."/>
            <person name="Davies K.M."/>
            <person name="Delmans M."/>
            <person name="Demura T."/>
            <person name="Dierschke T."/>
            <person name="Dolan L."/>
            <person name="Dorantes-Acosta A.E."/>
            <person name="Eklund D.M."/>
            <person name="Florent S.N."/>
            <person name="Flores-Sandoval E."/>
            <person name="Fujiyama A."/>
            <person name="Fukuzawa H."/>
            <person name="Galik B."/>
            <person name="Grimanelli D."/>
            <person name="Grimwood J."/>
            <person name="Grossniklaus U."/>
            <person name="Hamada T."/>
            <person name="Haseloff J."/>
            <person name="Hetherington A.J."/>
            <person name="Higo A."/>
            <person name="Hirakawa Y."/>
            <person name="Hundley H.N."/>
            <person name="Ikeda Y."/>
            <person name="Inoue K."/>
            <person name="Inoue S.I."/>
            <person name="Ishida S."/>
            <person name="Jia Q."/>
            <person name="Kakita M."/>
            <person name="Kanazawa T."/>
            <person name="Kawai Y."/>
            <person name="Kawashima T."/>
            <person name="Kennedy M."/>
            <person name="Kinose K."/>
            <person name="Kinoshita T."/>
            <person name="Kohara Y."/>
            <person name="Koide E."/>
            <person name="Komatsu K."/>
            <person name="Kopischke S."/>
            <person name="Kubo M."/>
            <person name="Kyozuka J."/>
            <person name="Lagercrantz U."/>
            <person name="Lin S.S."/>
            <person name="Lindquist E."/>
            <person name="Lipzen A.M."/>
            <person name="Lu C.W."/>
            <person name="De Luna E."/>
            <person name="Martienssen R.A."/>
            <person name="Minamino N."/>
            <person name="Mizutani M."/>
            <person name="Mizutani M."/>
            <person name="Mochizuki N."/>
            <person name="Monte I."/>
            <person name="Mosher R."/>
            <person name="Nagasaki H."/>
            <person name="Nakagami H."/>
            <person name="Naramoto S."/>
            <person name="Nishitani K."/>
            <person name="Ohtani M."/>
            <person name="Okamoto T."/>
            <person name="Okumura M."/>
            <person name="Phillips J."/>
            <person name="Pollak B."/>
            <person name="Reinders A."/>
            <person name="Rovekamp M."/>
            <person name="Sano R."/>
            <person name="Sawa S."/>
            <person name="Schmid M.W."/>
            <person name="Shirakawa M."/>
            <person name="Solano R."/>
            <person name="Spunde A."/>
            <person name="Suetsugu N."/>
            <person name="Sugano S."/>
            <person name="Sugiyama A."/>
            <person name="Sun R."/>
            <person name="Suzuki Y."/>
            <person name="Takenaka M."/>
            <person name="Takezawa D."/>
            <person name="Tomogane H."/>
            <person name="Tsuzuki M."/>
            <person name="Ueda T."/>
            <person name="Umeda M."/>
            <person name="Ward J.M."/>
            <person name="Watanabe Y."/>
            <person name="Yazaki K."/>
            <person name="Yokoyama R."/>
            <person name="Yoshitake Y."/>
            <person name="Yotsui I."/>
            <person name="Zachgo S."/>
            <person name="Schmutz J."/>
        </authorList>
    </citation>
    <scope>NUCLEOTIDE SEQUENCE [LARGE SCALE GENOMIC DNA]</scope>
    <source>
        <strain evidence="14">Tak-1</strain>
    </source>
</reference>
<dbReference type="Gramene" id="Mp8g00640.1">
    <property type="protein sequence ID" value="Mp8g00640.1.cds"/>
    <property type="gene ID" value="Mp8g00640"/>
</dbReference>
<evidence type="ECO:0000256" key="11">
    <source>
        <dbReference type="PROSITE-ProRule" id="PRU00221"/>
    </source>
</evidence>
<feature type="repeat" description="WD" evidence="11">
    <location>
        <begin position="598"/>
        <end position="632"/>
    </location>
</feature>
<dbReference type="Proteomes" id="UP000244005">
    <property type="component" value="Unassembled WGS sequence"/>
</dbReference>
<proteinExistence type="inferred from homology"/>
<keyword evidence="6" id="KW-0282">Flagellum</keyword>
<dbReference type="InterPro" id="IPR019775">
    <property type="entry name" value="WD40_repeat_CS"/>
</dbReference>
<keyword evidence="5" id="KW-0677">Repeat</keyword>
<organism evidence="13 14">
    <name type="scientific">Marchantia polymorpha</name>
    <name type="common">Common liverwort</name>
    <name type="synonym">Marchantia aquatica</name>
    <dbReference type="NCBI Taxonomy" id="3197"/>
    <lineage>
        <taxon>Eukaryota</taxon>
        <taxon>Viridiplantae</taxon>
        <taxon>Streptophyta</taxon>
        <taxon>Embryophyta</taxon>
        <taxon>Marchantiophyta</taxon>
        <taxon>Marchantiopsida</taxon>
        <taxon>Marchantiidae</taxon>
        <taxon>Marchantiales</taxon>
        <taxon>Marchantiaceae</taxon>
        <taxon>Marchantia</taxon>
    </lineage>
</organism>
<evidence type="ECO:0000256" key="6">
    <source>
        <dbReference type="ARBA" id="ARBA00022846"/>
    </source>
</evidence>
<dbReference type="OrthoDB" id="6252103at2759"/>
<name>A0A2R6WLE0_MARPO</name>
<dbReference type="FunFam" id="2.130.10.10:FF:001320">
    <property type="entry name" value="Predicted protein"/>
    <property type="match status" value="1"/>
</dbReference>
<keyword evidence="8" id="KW-0966">Cell projection</keyword>
<keyword evidence="7" id="KW-0969">Cilium</keyword>
<feature type="region of interest" description="Disordered" evidence="12">
    <location>
        <begin position="631"/>
        <end position="730"/>
    </location>
</feature>
<keyword evidence="3" id="KW-0963">Cytoplasm</keyword>
<dbReference type="PROSITE" id="PS50294">
    <property type="entry name" value="WD_REPEATS_REGION"/>
    <property type="match status" value="2"/>
</dbReference>
<comment type="similarity">
    <text evidence="9">Belongs to the CFAP52 family.</text>
</comment>
<comment type="subcellular location">
    <subcellularLocation>
        <location evidence="1">Cell projection</location>
        <location evidence="1">Cilium</location>
        <location evidence="1">Flagellum</location>
    </subcellularLocation>
    <subcellularLocation>
        <location evidence="2">Cytoplasm</location>
    </subcellularLocation>
</comment>
<feature type="compositionally biased region" description="Low complexity" evidence="12">
    <location>
        <begin position="679"/>
        <end position="694"/>
    </location>
</feature>
<evidence type="ECO:0000256" key="2">
    <source>
        <dbReference type="ARBA" id="ARBA00004496"/>
    </source>
</evidence>
<dbReference type="InterPro" id="IPR015943">
    <property type="entry name" value="WD40/YVTN_repeat-like_dom_sf"/>
</dbReference>
<dbReference type="SMART" id="SM00320">
    <property type="entry name" value="WD40"/>
    <property type="match status" value="11"/>
</dbReference>
<dbReference type="InterPro" id="IPR036322">
    <property type="entry name" value="WD40_repeat_dom_sf"/>
</dbReference>
<dbReference type="OMA" id="RIMVYNF"/>
<gene>
    <name evidence="13" type="ORF">MARPO_0077s0010</name>
</gene>
<dbReference type="Gene3D" id="2.130.10.10">
    <property type="entry name" value="YVTN repeat-like/Quinoprotein amine dehydrogenase"/>
    <property type="match status" value="3"/>
</dbReference>
<feature type="repeat" description="WD" evidence="11">
    <location>
        <begin position="560"/>
        <end position="597"/>
    </location>
</feature>
<feature type="compositionally biased region" description="Pro residues" evidence="12">
    <location>
        <begin position="663"/>
        <end position="678"/>
    </location>
</feature>
<feature type="repeat" description="WD" evidence="11">
    <location>
        <begin position="472"/>
        <end position="513"/>
    </location>
</feature>
<evidence type="ECO:0000256" key="8">
    <source>
        <dbReference type="ARBA" id="ARBA00023273"/>
    </source>
</evidence>
<keyword evidence="4 11" id="KW-0853">WD repeat</keyword>
<dbReference type="PANTHER" id="PTHR13720:SF14">
    <property type="entry name" value="CILIA- AND FLAGELLA-ASSOCIATED PROTEIN 52"/>
    <property type="match status" value="1"/>
</dbReference>
<accession>A0A2R6WLE0</accession>
<dbReference type="GO" id="GO:0005930">
    <property type="term" value="C:axoneme"/>
    <property type="evidence" value="ECO:0007669"/>
    <property type="project" value="UniProtKB-ARBA"/>
</dbReference>
<evidence type="ECO:0000256" key="10">
    <source>
        <dbReference type="ARBA" id="ARBA00029552"/>
    </source>
</evidence>
<feature type="compositionally biased region" description="Basic and acidic residues" evidence="12">
    <location>
        <begin position="708"/>
        <end position="730"/>
    </location>
</feature>
<evidence type="ECO:0000256" key="12">
    <source>
        <dbReference type="SAM" id="MobiDB-lite"/>
    </source>
</evidence>
<keyword evidence="14" id="KW-1185">Reference proteome</keyword>
<evidence type="ECO:0000256" key="3">
    <source>
        <dbReference type="ARBA" id="ARBA00022490"/>
    </source>
</evidence>
<feature type="compositionally biased region" description="Basic and acidic residues" evidence="12">
    <location>
        <begin position="641"/>
        <end position="655"/>
    </location>
</feature>
<dbReference type="AlphaFoldDB" id="A0A2R6WLE0"/>
<dbReference type="Pfam" id="PF00400">
    <property type="entry name" value="WD40"/>
    <property type="match status" value="6"/>
</dbReference>
<dbReference type="PROSITE" id="PS50082">
    <property type="entry name" value="WD_REPEATS_2"/>
    <property type="match status" value="3"/>
</dbReference>
<dbReference type="SUPFAM" id="SSF50978">
    <property type="entry name" value="WD40 repeat-like"/>
    <property type="match status" value="2"/>
</dbReference>
<dbReference type="InterPro" id="IPR050630">
    <property type="entry name" value="WD_repeat_EMAP"/>
</dbReference>
<dbReference type="PROSITE" id="PS00678">
    <property type="entry name" value="WD_REPEATS_1"/>
    <property type="match status" value="1"/>
</dbReference>
<dbReference type="EMBL" id="KZ772749">
    <property type="protein sequence ID" value="PTQ34677.1"/>
    <property type="molecule type" value="Genomic_DNA"/>
</dbReference>
<feature type="compositionally biased region" description="Basic residues" evidence="12">
    <location>
        <begin position="695"/>
        <end position="707"/>
    </location>
</feature>
<evidence type="ECO:0000313" key="13">
    <source>
        <dbReference type="EMBL" id="PTQ34677.1"/>
    </source>
</evidence>
<evidence type="ECO:0000256" key="9">
    <source>
        <dbReference type="ARBA" id="ARBA00029456"/>
    </source>
</evidence>
<dbReference type="InterPro" id="IPR001680">
    <property type="entry name" value="WD40_rpt"/>
</dbReference>
<dbReference type="PANTHER" id="PTHR13720">
    <property type="entry name" value="WD-40 REPEAT PROTEIN"/>
    <property type="match status" value="1"/>
</dbReference>
<sequence length="730" mass="80497">MALRPLPLDSCIGFAGMVPCSLLLSPDKSMIIYPLGTTIVLRNRNNMRSQEFLQGHTNRVSVVACSKSGRYLASGQLSHQGFSAAIIIWDLPGRKKLHEMSLHKVKVQALDFSCDDEYLISSGGQDDCKLVAWRVSTGIAICGSPVPLDFATAVKFVNNDPHKLVTAGDFKLIVWELDVPNRMLEPQFCDVGRFRRIHTSLVIDAKDEFMYVATHTGDILRVSLGPKLFRNGGPKPIIELGVMSICSTQHGHLLAGGGDGSLTLLENETLRIMERCKLVGAVSSVVLAETHGNSFACYAGTNKSNIYLIKYDGRKQKFMPPELVQSCHYNKINDIAFPAGYSDVFATASTNDVRMWDVRDLKELLRIQVPNEWCDYKDSANQECLCLAFMPDGKSIITGWADGKIRAFGPQTGKLQYTIVDAHSTAGKNKAFQGVTALCPTSDSCRIVSGGVEGRVRVWRVGNQSHSLIASMKEHRGAISGVQVRKNDTECISCSSDGSCIIWDLTRFARNNSFYASTFFKAAMYHPDESQLLTTGTDRKITWWDAYDCQPIRILDGSLTSEVYSIDISPDGAGMVSAGVDREVKLWNYDEGHNYFVGHGHSEPITKVRVSPDQQKIISVGEEGAILIWDYRKPVSNSPPEGKEKEKEKGKEQESKSLCSSPTAPPSPPNQPDSPCPKSPSSKTPSSCLSTSSSKSRRKSTLHIRMKCPKEKTSHKECFTPKNTEDCTQL</sequence>
<protein>
    <recommendedName>
        <fullName evidence="10">Cilia- and flagella-associated protein 52</fullName>
    </recommendedName>
</protein>
<evidence type="ECO:0000256" key="1">
    <source>
        <dbReference type="ARBA" id="ARBA00004230"/>
    </source>
</evidence>
<evidence type="ECO:0000256" key="7">
    <source>
        <dbReference type="ARBA" id="ARBA00023069"/>
    </source>
</evidence>
<evidence type="ECO:0000313" key="14">
    <source>
        <dbReference type="Proteomes" id="UP000244005"/>
    </source>
</evidence>
<dbReference type="FunFam" id="2.130.10.10:FF:000207">
    <property type="entry name" value="Cilia- and flagella-associated protein 52"/>
    <property type="match status" value="1"/>
</dbReference>
<evidence type="ECO:0000256" key="5">
    <source>
        <dbReference type="ARBA" id="ARBA00022737"/>
    </source>
</evidence>
<evidence type="ECO:0000256" key="4">
    <source>
        <dbReference type="ARBA" id="ARBA00022574"/>
    </source>
</evidence>
<dbReference type="GO" id="GO:0031514">
    <property type="term" value="C:motile cilium"/>
    <property type="evidence" value="ECO:0007669"/>
    <property type="project" value="UniProtKB-SubCell"/>
</dbReference>